<sequence>MRYVLLGLTGFLIIYGSLYPFDFSPAAPDAIVRMFSNWKLTSSRGDILGNIVLFVPWGLAGVFSMAPRLGAGVAVALTAGLGFAIALGVQVGQVWVPSRFASMGDVFWNLVGLATGALLGRLLLKHLQSGRGKSVDTLVAWSLIVAWVLVEWSPLVPSLDFQLVKDQVKLLLAGGPVFSIPGIVLQTAVALFLGSLLSLAFGGRRALWLLPSVLGSIALGKLFFRGASMDASVLLGFTLGTCGWWAIYRLSEDRRNLIVVCSLLAAYTTEALSPFVLRDTPAAISWVPFAAMLQGSMMTNLGALLGRLVLYASILQTFRHAGGTPSIASVGLAFWVMVMELMQTLIDTRSADFTEPLLVLLLGQGMGMLVARAPADQKLRAAPPRHSLGGQTDSRKTQLLALIAAVLFIGIGVRMLLRLPNIPYNVKELFWNDGSIADLALFALALLWAGVGSVWLARRLVGSPVPELTLPVFALAVSLISLTLLSSSVTAESIGDIAGSSNLFWSVTNETTWGEVWRQIFLRLDAPEIIGFLERCVRYSSFYAPLPIFLGLMIAVRQWLPDRCGGYSWLLRLLASALLVLWLCKAVAFDWSSTDNLYELIARDGEWGWGGGGYLYAVLLLICLNGLVLADLPAARNGERAGILLFSLVAFPLGWWLLNQGLEQQVQKYGLVFSGVQFLLGPDRSHTLSSEILFMRWCAVQACGVLVLGVGIWLGNAALMGGRAGLPRSEGSA</sequence>
<evidence type="ECO:0000259" key="2">
    <source>
        <dbReference type="Pfam" id="PF04892"/>
    </source>
</evidence>
<feature type="transmembrane region" description="Helical" evidence="1">
    <location>
        <begin position="73"/>
        <end position="94"/>
    </location>
</feature>
<feature type="transmembrane region" description="Helical" evidence="1">
    <location>
        <begin position="694"/>
        <end position="719"/>
    </location>
</feature>
<dbReference type="AlphaFoldDB" id="C7RTW6"/>
<feature type="transmembrane region" description="Helical" evidence="1">
    <location>
        <begin position="206"/>
        <end position="225"/>
    </location>
</feature>
<dbReference type="EMBL" id="CP001715">
    <property type="protein sequence ID" value="ACV34942.1"/>
    <property type="molecule type" value="Genomic_DNA"/>
</dbReference>
<feature type="transmembrane region" description="Helical" evidence="1">
    <location>
        <begin position="542"/>
        <end position="560"/>
    </location>
</feature>
<feature type="transmembrane region" description="Helical" evidence="1">
    <location>
        <begin position="327"/>
        <end position="346"/>
    </location>
</feature>
<organism evidence="3">
    <name type="scientific">Accumulibacter regalis</name>
    <dbReference type="NCBI Taxonomy" id="522306"/>
    <lineage>
        <taxon>Bacteria</taxon>
        <taxon>Pseudomonadati</taxon>
        <taxon>Pseudomonadota</taxon>
        <taxon>Betaproteobacteria</taxon>
        <taxon>Candidatus Accumulibacter</taxon>
    </lineage>
</organism>
<feature type="transmembrane region" description="Helical" evidence="1">
    <location>
        <begin position="569"/>
        <end position="589"/>
    </location>
</feature>
<dbReference type="STRING" id="522306.CAP2UW1_1628"/>
<keyword evidence="1" id="KW-0472">Membrane</keyword>
<feature type="transmembrane region" description="Helical" evidence="1">
    <location>
        <begin position="136"/>
        <end position="156"/>
    </location>
</feature>
<gene>
    <name evidence="3" type="ordered locus">CAP2UW1_1628</name>
</gene>
<feature type="transmembrane region" description="Helical" evidence="1">
    <location>
        <begin position="47"/>
        <end position="66"/>
    </location>
</feature>
<evidence type="ECO:0000256" key="1">
    <source>
        <dbReference type="SAM" id="Phobius"/>
    </source>
</evidence>
<proteinExistence type="predicted"/>
<dbReference type="Pfam" id="PF04892">
    <property type="entry name" value="VanZ"/>
    <property type="match status" value="1"/>
</dbReference>
<evidence type="ECO:0000313" key="3">
    <source>
        <dbReference type="EMBL" id="ACV34942.1"/>
    </source>
</evidence>
<feature type="transmembrane region" description="Helical" evidence="1">
    <location>
        <begin position="106"/>
        <end position="124"/>
    </location>
</feature>
<dbReference type="KEGG" id="app:CAP2UW1_1628"/>
<name>C7RTW6_ACCRE</name>
<feature type="domain" description="VanZ-like" evidence="2">
    <location>
        <begin position="18"/>
        <end position="122"/>
    </location>
</feature>
<feature type="transmembrane region" description="Helical" evidence="1">
    <location>
        <begin position="358"/>
        <end position="375"/>
    </location>
</feature>
<keyword evidence="1" id="KW-1133">Transmembrane helix</keyword>
<dbReference type="HOGENOM" id="CLU_353704_0_0_4"/>
<reference evidence="3" key="2">
    <citation type="submission" date="2009-09" db="EMBL/GenBank/DDBJ databases">
        <title>Complete sequence of chromosome of Candidatus Accumulibacter phosphatis clade IIA str. UW-1.</title>
        <authorList>
            <consortium name="US DOE Joint Genome Institute"/>
            <person name="Martin H.G."/>
            <person name="Ivanova N."/>
            <person name="Kunin V."/>
            <person name="Warnecke F."/>
            <person name="Barry K."/>
            <person name="He S."/>
            <person name="Salamov A."/>
            <person name="Szeto E."/>
            <person name="Dalin E."/>
            <person name="Pangilinan J.L."/>
            <person name="Lapidus A."/>
            <person name="Lowry S."/>
            <person name="Kyrpides N.C."/>
            <person name="McMahon K.D."/>
            <person name="Hugenholtz P."/>
        </authorList>
    </citation>
    <scope>NUCLEOTIDE SEQUENCE [LARGE SCALE GENOMIC DNA]</scope>
    <source>
        <strain evidence="3">UW-1</strain>
    </source>
</reference>
<feature type="transmembrane region" description="Helical" evidence="1">
    <location>
        <begin position="399"/>
        <end position="417"/>
    </location>
</feature>
<reference evidence="3" key="1">
    <citation type="submission" date="2009-08" db="EMBL/GenBank/DDBJ databases">
        <authorList>
            <consortium name="US DOE Joint Genome Institute"/>
            <person name="Lucas S."/>
            <person name="Copeland A."/>
            <person name="Lapidus A."/>
            <person name="Glavina del Rio T."/>
            <person name="Dalin E."/>
            <person name="Tice H."/>
            <person name="Bruce D."/>
            <person name="Barry K."/>
            <person name="Pitluck S."/>
            <person name="Lowry S."/>
            <person name="Larimer F."/>
            <person name="Land M."/>
            <person name="Hauser L."/>
            <person name="Kyrpides N."/>
            <person name="Ivanova N."/>
            <person name="McMahon K.D."/>
            <person name="Hugenholtz P."/>
        </authorList>
    </citation>
    <scope>NUCLEOTIDE SEQUENCE</scope>
    <source>
        <strain evidence="3">UW-1</strain>
    </source>
</reference>
<accession>C7RTW6</accession>
<keyword evidence="1" id="KW-0812">Transmembrane</keyword>
<feature type="transmembrane region" description="Helical" evidence="1">
    <location>
        <begin position="641"/>
        <end position="658"/>
    </location>
</feature>
<dbReference type="eggNOG" id="COG5652">
    <property type="taxonomic scope" value="Bacteria"/>
</dbReference>
<feature type="transmembrane region" description="Helical" evidence="1">
    <location>
        <begin position="468"/>
        <end position="486"/>
    </location>
</feature>
<feature type="transmembrane region" description="Helical" evidence="1">
    <location>
        <begin position="437"/>
        <end position="456"/>
    </location>
</feature>
<dbReference type="InterPro" id="IPR006976">
    <property type="entry name" value="VanZ-like"/>
</dbReference>
<feature type="transmembrane region" description="Helical" evidence="1">
    <location>
        <begin position="176"/>
        <end position="199"/>
    </location>
</feature>
<protein>
    <recommendedName>
        <fullName evidence="2">VanZ-like domain-containing protein</fullName>
    </recommendedName>
</protein>
<feature type="transmembrane region" description="Helical" evidence="1">
    <location>
        <begin position="257"/>
        <end position="277"/>
    </location>
</feature>
<feature type="transmembrane region" description="Helical" evidence="1">
    <location>
        <begin position="231"/>
        <end position="250"/>
    </location>
</feature>
<feature type="transmembrane region" description="Helical" evidence="1">
    <location>
        <begin position="609"/>
        <end position="629"/>
    </location>
</feature>